<gene>
    <name evidence="1" type="ORF">C0039_06775</name>
</gene>
<keyword evidence="1" id="KW-0503">Monooxygenase</keyword>
<accession>A0A2N5X5E5</accession>
<dbReference type="EMBL" id="PKUS01000005">
    <property type="protein sequence ID" value="PLW69706.1"/>
    <property type="molecule type" value="Genomic_DNA"/>
</dbReference>
<keyword evidence="1" id="KW-0560">Oxidoreductase</keyword>
<dbReference type="RefSeq" id="WP_101517637.1">
    <property type="nucleotide sequence ID" value="NZ_PKUS01000005.1"/>
</dbReference>
<protein>
    <submittedName>
        <fullName evidence="1">Antibiotic biosynthesis monooxygenase</fullName>
    </submittedName>
</protein>
<comment type="caution">
    <text evidence="1">The sequence shown here is derived from an EMBL/GenBank/DDBJ whole genome shotgun (WGS) entry which is preliminary data.</text>
</comment>
<name>A0A2N5X5E5_9GAMM</name>
<dbReference type="InterPro" id="IPR011008">
    <property type="entry name" value="Dimeric_a/b-barrel"/>
</dbReference>
<dbReference type="Proteomes" id="UP000235005">
    <property type="component" value="Unassembled WGS sequence"/>
</dbReference>
<organism evidence="1 2">
    <name type="scientific">Pseudohalioglobus lutimaris</name>
    <dbReference type="NCBI Taxonomy" id="1737061"/>
    <lineage>
        <taxon>Bacteria</taxon>
        <taxon>Pseudomonadati</taxon>
        <taxon>Pseudomonadota</taxon>
        <taxon>Gammaproteobacteria</taxon>
        <taxon>Cellvibrionales</taxon>
        <taxon>Halieaceae</taxon>
        <taxon>Pseudohalioglobus</taxon>
    </lineage>
</organism>
<dbReference type="Gene3D" id="3.30.70.100">
    <property type="match status" value="1"/>
</dbReference>
<dbReference type="GO" id="GO:0004497">
    <property type="term" value="F:monooxygenase activity"/>
    <property type="evidence" value="ECO:0007669"/>
    <property type="project" value="UniProtKB-KW"/>
</dbReference>
<evidence type="ECO:0000313" key="1">
    <source>
        <dbReference type="EMBL" id="PLW69706.1"/>
    </source>
</evidence>
<dbReference type="OrthoDB" id="8906327at2"/>
<dbReference type="AlphaFoldDB" id="A0A2N5X5E5"/>
<proteinExistence type="predicted"/>
<evidence type="ECO:0000313" key="2">
    <source>
        <dbReference type="Proteomes" id="UP000235005"/>
    </source>
</evidence>
<reference evidence="1 2" key="1">
    <citation type="submission" date="2018-01" db="EMBL/GenBank/DDBJ databases">
        <title>The draft genome sequence of Halioglobus lutimaris HF004.</title>
        <authorList>
            <person name="Du Z.-J."/>
            <person name="Shi M.-J."/>
        </authorList>
    </citation>
    <scope>NUCLEOTIDE SEQUENCE [LARGE SCALE GENOMIC DNA]</scope>
    <source>
        <strain evidence="1 2">HF004</strain>
    </source>
</reference>
<keyword evidence="2" id="KW-1185">Reference proteome</keyword>
<dbReference type="SUPFAM" id="SSF54909">
    <property type="entry name" value="Dimeric alpha+beta barrel"/>
    <property type="match status" value="1"/>
</dbReference>
<sequence>MHFIFEIRMKPGFPPERYAEGWIEASTIIQQAPGAQGTRLHRKIGEPDVLLAIATWESKALRDEMEGKPDPRVQEIISRQTEHVEFRLIGEYEAPEWEVIPPGNT</sequence>